<dbReference type="Proteomes" id="UP000694866">
    <property type="component" value="Unplaced"/>
</dbReference>
<feature type="domain" description="Helicase ATP-binding" evidence="6">
    <location>
        <begin position="212"/>
        <end position="368"/>
    </location>
</feature>
<reference evidence="10" key="1">
    <citation type="submission" date="2025-08" db="UniProtKB">
        <authorList>
            <consortium name="RefSeq"/>
        </authorList>
    </citation>
    <scope>IDENTIFICATION</scope>
    <source>
        <strain evidence="10">USDA-PBARC FA_bdor</strain>
        <tissue evidence="10">Whole organism</tissue>
    </source>
</reference>
<dbReference type="PROSITE" id="PS51192">
    <property type="entry name" value="HELICASE_ATP_BIND_1"/>
    <property type="match status" value="1"/>
</dbReference>
<sequence>MYSPAEIEKKRLLAQQKKAQLTQNRMKNTQPMKQSMTPTKGRPLSNAGFNKSGNKYSAYNSSSPGVKRKWESKDTSGNNPKHIKHLTTVPPDSFFGKTERLKAVCKMITSARFEVEVPYHTQLVEFFKTIPTKSYDQKTKHWNFHINDYSSLINGMKSQFTGHIDVSGIPNFILQTFKSNLEKKSDLKEVDLSKIDNVLISKLMPFQRDGILFGIEKRGRCMIADEMGLGKTIQALGIAHYFRENWPLLIVTPTSVRNQWSDAICEFLPSIPYQHIFRYSSGKDRLDKEKITIVSYDLLSRNIQAFEQKAFGFVIFDESHTLKSHKTERTKAAQRIASTARHVLLLTGTPALSRPIEIFSQICLVKPNWLKIHDYGVRYCEAKKGQFGWDYQGVCNTSELQLLLKASFLIRRLKSEVLTQLPEKQRQVIMLDPELIKEGTKEMKKMAESLQANTLKGFEKHSELLRYYSESSKQRLTAVGNYVRDLIDKKEKFIIFAHHQCVLDKISEVLDKNGIRYVRIDGKTLPDARKQSVDEFQVSENCLAAVLSITAANSGITLTAASLVVFAELYWNPAELTQAEARVHRIGQRNYVVIQYLIAKGTVDDIIWPLLQTKANFLQKAGLDQNFSLSQAELRHQPNQEPFTSEEKKNTLEAFGFSQSFSSQDDEFLTPMESFTAQKEGNASTSAESAKKTVECDNISVTEDFAKLLEDDAEDFENIDLDNIT</sequence>
<dbReference type="SUPFAM" id="SSF52540">
    <property type="entry name" value="P-loop containing nucleoside triphosphate hydrolases"/>
    <property type="match status" value="2"/>
</dbReference>
<dbReference type="PROSITE" id="PS51194">
    <property type="entry name" value="HELICASE_CTER"/>
    <property type="match status" value="1"/>
</dbReference>
<feature type="compositionally biased region" description="Polar residues" evidence="5">
    <location>
        <begin position="47"/>
        <end position="64"/>
    </location>
</feature>
<dbReference type="SMART" id="SM00487">
    <property type="entry name" value="DEXDc"/>
    <property type="match status" value="1"/>
</dbReference>
<dbReference type="AlphaFoldDB" id="A0A9R1UB30"/>
<evidence type="ECO:0000256" key="4">
    <source>
        <dbReference type="PROSITE-ProRule" id="PRU00800"/>
    </source>
</evidence>
<dbReference type="GO" id="GO:0016787">
    <property type="term" value="F:hydrolase activity"/>
    <property type="evidence" value="ECO:0007669"/>
    <property type="project" value="UniProtKB-KW"/>
</dbReference>
<dbReference type="GO" id="GO:0031297">
    <property type="term" value="P:replication fork processing"/>
    <property type="evidence" value="ECO:0007669"/>
    <property type="project" value="TreeGrafter"/>
</dbReference>
<dbReference type="Pfam" id="PF00271">
    <property type="entry name" value="Helicase_C"/>
    <property type="match status" value="1"/>
</dbReference>
<dbReference type="InterPro" id="IPR038718">
    <property type="entry name" value="SNF2-like_sf"/>
</dbReference>
<protein>
    <submittedName>
        <fullName evidence="10">SWI/SNF-related matrix-associated actin-dependent regulator of chromatin subfamily A-like protein 1</fullName>
    </submittedName>
</protein>
<dbReference type="InterPro" id="IPR001650">
    <property type="entry name" value="Helicase_C-like"/>
</dbReference>
<feature type="domain" description="HARP" evidence="8">
    <location>
        <begin position="94"/>
        <end position="170"/>
    </location>
</feature>
<evidence type="ECO:0000256" key="5">
    <source>
        <dbReference type="SAM" id="MobiDB-lite"/>
    </source>
</evidence>
<evidence type="ECO:0000313" key="10">
    <source>
        <dbReference type="RefSeq" id="XP_011314127.1"/>
    </source>
</evidence>
<dbReference type="Gene3D" id="3.40.50.10810">
    <property type="entry name" value="Tandem AAA-ATPase domain"/>
    <property type="match status" value="1"/>
</dbReference>
<dbReference type="GO" id="GO:0005524">
    <property type="term" value="F:ATP binding"/>
    <property type="evidence" value="ECO:0007669"/>
    <property type="project" value="InterPro"/>
</dbReference>
<keyword evidence="3" id="KW-0539">Nucleus</keyword>
<dbReference type="OrthoDB" id="2801544at2759"/>
<evidence type="ECO:0000256" key="1">
    <source>
        <dbReference type="ARBA" id="ARBA00004123"/>
    </source>
</evidence>
<organism evidence="9 10">
    <name type="scientific">Fopius arisanus</name>
    <dbReference type="NCBI Taxonomy" id="64838"/>
    <lineage>
        <taxon>Eukaryota</taxon>
        <taxon>Metazoa</taxon>
        <taxon>Ecdysozoa</taxon>
        <taxon>Arthropoda</taxon>
        <taxon>Hexapoda</taxon>
        <taxon>Insecta</taxon>
        <taxon>Pterygota</taxon>
        <taxon>Neoptera</taxon>
        <taxon>Endopterygota</taxon>
        <taxon>Hymenoptera</taxon>
        <taxon>Apocrita</taxon>
        <taxon>Ichneumonoidea</taxon>
        <taxon>Braconidae</taxon>
        <taxon>Opiinae</taxon>
        <taxon>Fopius</taxon>
    </lineage>
</organism>
<dbReference type="GeneID" id="105273404"/>
<keyword evidence="9" id="KW-1185">Reference proteome</keyword>
<dbReference type="CDD" id="cd18793">
    <property type="entry name" value="SF2_C_SNF"/>
    <property type="match status" value="1"/>
</dbReference>
<evidence type="ECO:0000259" key="7">
    <source>
        <dbReference type="PROSITE" id="PS51194"/>
    </source>
</evidence>
<comment type="subcellular location">
    <subcellularLocation>
        <location evidence="1">Nucleus</location>
    </subcellularLocation>
</comment>
<dbReference type="Pfam" id="PF07443">
    <property type="entry name" value="HARP"/>
    <property type="match status" value="1"/>
</dbReference>
<comment type="similarity">
    <text evidence="4">Belongs to the SNF2/RAD54 helicase family. SMARCAL1 subfamily.</text>
</comment>
<dbReference type="GO" id="GO:0043596">
    <property type="term" value="C:nuclear replication fork"/>
    <property type="evidence" value="ECO:0007669"/>
    <property type="project" value="TreeGrafter"/>
</dbReference>
<evidence type="ECO:0000313" key="9">
    <source>
        <dbReference type="Proteomes" id="UP000694866"/>
    </source>
</evidence>
<dbReference type="CTD" id="33709"/>
<dbReference type="Gene3D" id="3.40.50.300">
    <property type="entry name" value="P-loop containing nucleotide triphosphate hydrolases"/>
    <property type="match status" value="1"/>
</dbReference>
<proteinExistence type="inferred from homology"/>
<dbReference type="PROSITE" id="PS51467">
    <property type="entry name" value="HARP"/>
    <property type="match status" value="1"/>
</dbReference>
<dbReference type="RefSeq" id="XP_011314127.1">
    <property type="nucleotide sequence ID" value="XM_011315825.1"/>
</dbReference>
<evidence type="ECO:0000256" key="3">
    <source>
        <dbReference type="ARBA" id="ARBA00023242"/>
    </source>
</evidence>
<dbReference type="InterPro" id="IPR010003">
    <property type="entry name" value="HARP_dom"/>
</dbReference>
<dbReference type="InterPro" id="IPR027417">
    <property type="entry name" value="P-loop_NTPase"/>
</dbReference>
<feature type="domain" description="Helicase C-terminal" evidence="7">
    <location>
        <begin position="482"/>
        <end position="635"/>
    </location>
</feature>
<dbReference type="InterPro" id="IPR000330">
    <property type="entry name" value="SNF2_N"/>
</dbReference>
<feature type="compositionally biased region" description="Polar residues" evidence="5">
    <location>
        <begin position="24"/>
        <end position="38"/>
    </location>
</feature>
<feature type="region of interest" description="Disordered" evidence="5">
    <location>
        <begin position="15"/>
        <end position="85"/>
    </location>
</feature>
<evidence type="ECO:0000256" key="2">
    <source>
        <dbReference type="ARBA" id="ARBA00022801"/>
    </source>
</evidence>
<dbReference type="InterPro" id="IPR049730">
    <property type="entry name" value="SNF2/RAD54-like_C"/>
</dbReference>
<evidence type="ECO:0000259" key="8">
    <source>
        <dbReference type="PROSITE" id="PS51467"/>
    </source>
</evidence>
<name>A0A9R1UB30_9HYME</name>
<dbReference type="CDD" id="cd18010">
    <property type="entry name" value="DEXHc_HARP_SMARCAL1"/>
    <property type="match status" value="1"/>
</dbReference>
<dbReference type="KEGG" id="fas:105273404"/>
<dbReference type="InterPro" id="IPR014001">
    <property type="entry name" value="Helicase_ATP-bd"/>
</dbReference>
<dbReference type="Pfam" id="PF00176">
    <property type="entry name" value="SNF2-rel_dom"/>
    <property type="match status" value="1"/>
</dbReference>
<dbReference type="SMART" id="SM00490">
    <property type="entry name" value="HELICc"/>
    <property type="match status" value="1"/>
</dbReference>
<dbReference type="PANTHER" id="PTHR45766:SF6">
    <property type="entry name" value="SWI_SNF-RELATED MATRIX-ASSOCIATED ACTIN-DEPENDENT REGULATOR OF CHROMATIN SUBFAMILY A-LIKE PROTEIN 1"/>
    <property type="match status" value="1"/>
</dbReference>
<keyword evidence="2" id="KW-0378">Hydrolase</keyword>
<dbReference type="GO" id="GO:0006281">
    <property type="term" value="P:DNA repair"/>
    <property type="evidence" value="ECO:0007669"/>
    <property type="project" value="TreeGrafter"/>
</dbReference>
<evidence type="ECO:0000259" key="6">
    <source>
        <dbReference type="PROSITE" id="PS51192"/>
    </source>
</evidence>
<gene>
    <name evidence="10" type="primary">Marcal1</name>
</gene>
<accession>A0A9R1UB30</accession>
<dbReference type="PANTHER" id="PTHR45766">
    <property type="entry name" value="DNA ANNEALING HELICASE AND ENDONUCLEASE ZRANB3 FAMILY MEMBER"/>
    <property type="match status" value="1"/>
</dbReference>